<protein>
    <recommendedName>
        <fullName evidence="3">NodB homology domain-containing protein</fullName>
    </recommendedName>
</protein>
<reference evidence="1 2" key="1">
    <citation type="submission" date="2021-04" db="EMBL/GenBank/DDBJ databases">
        <title>Paenibacillus sp. DLE-14 whole genome sequence.</title>
        <authorList>
            <person name="Ham Y.J."/>
        </authorList>
    </citation>
    <scope>NUCLEOTIDE SEQUENCE [LARGE SCALE GENOMIC DNA]</scope>
    <source>
        <strain evidence="1 2">DLE-14</strain>
    </source>
</reference>
<dbReference type="SUPFAM" id="SSF88713">
    <property type="entry name" value="Glycoside hydrolase/deacetylase"/>
    <property type="match status" value="1"/>
</dbReference>
<name>A0ABS5CB71_9BACL</name>
<keyword evidence="2" id="KW-1185">Reference proteome</keyword>
<dbReference type="InterPro" id="IPR011330">
    <property type="entry name" value="Glyco_hydro/deAcase_b/a-brl"/>
</dbReference>
<evidence type="ECO:0000313" key="1">
    <source>
        <dbReference type="EMBL" id="MBP3963232.1"/>
    </source>
</evidence>
<dbReference type="Proteomes" id="UP000673394">
    <property type="component" value="Unassembled WGS sequence"/>
</dbReference>
<evidence type="ECO:0000313" key="2">
    <source>
        <dbReference type="Proteomes" id="UP000673394"/>
    </source>
</evidence>
<proteinExistence type="predicted"/>
<comment type="caution">
    <text evidence="1">The sequence shown here is derived from an EMBL/GenBank/DDBJ whole genome shotgun (WGS) entry which is preliminary data.</text>
</comment>
<sequence length="455" mass="52068">MANVHVMLWFDTEDYITKESEEALLAVVQLLNNRNIKGIFKIVGEKARKLERNNRQDIIEQLAHHEIGYHTDWHSVHPTVSEYLESYGFADGAAEYALRERMGLEDVTRITGQSSRCYGQAGYSWAPQTFPVLRSWGIPVYLDVHDQITLDHQPFWYGGLLNLTDMKGIMRMDLREDGLEEGMAVFDRLYDELSLEDQDGFISIYYHPCEFACTGFWDGVNYNKGHNTPRDQWQPAPLRPAGEMERYIDMLGKFIDHTRTKSNADYIGAMEAYEMEKSNRKPLQASDIRAIAAGISNELNYTIFRDYSLSASELHSVFCRYLLGQDLIPELIYGPENETQSDPAEPVRVADIKQAISGQYPGLLDDKQLPDYFIVAEYRINPVDLTCTLASVIANGNGDEDRIEIMTGAVLKSKEHARTDEYWGPQWSPFPPDLKVPNLIRQSQLQTWTLKPALF</sequence>
<organism evidence="1 2">
    <name type="scientific">Paenibacillus lignilyticus</name>
    <dbReference type="NCBI Taxonomy" id="1172615"/>
    <lineage>
        <taxon>Bacteria</taxon>
        <taxon>Bacillati</taxon>
        <taxon>Bacillota</taxon>
        <taxon>Bacilli</taxon>
        <taxon>Bacillales</taxon>
        <taxon>Paenibacillaceae</taxon>
        <taxon>Paenibacillus</taxon>
    </lineage>
</organism>
<dbReference type="EMBL" id="JAGKSP010000003">
    <property type="protein sequence ID" value="MBP3963232.1"/>
    <property type="molecule type" value="Genomic_DNA"/>
</dbReference>
<dbReference type="RefSeq" id="WP_210658170.1">
    <property type="nucleotide sequence ID" value="NZ_JAGKSP010000003.1"/>
</dbReference>
<gene>
    <name evidence="1" type="ORF">I8J30_11015</name>
</gene>
<evidence type="ECO:0008006" key="3">
    <source>
        <dbReference type="Google" id="ProtNLM"/>
    </source>
</evidence>
<dbReference type="Gene3D" id="3.20.20.370">
    <property type="entry name" value="Glycoside hydrolase/deacetylase"/>
    <property type="match status" value="1"/>
</dbReference>
<accession>A0ABS5CB71</accession>